<feature type="compositionally biased region" description="Basic and acidic residues" evidence="1">
    <location>
        <begin position="113"/>
        <end position="128"/>
    </location>
</feature>
<dbReference type="Proteomes" id="UP000185904">
    <property type="component" value="Unassembled WGS sequence"/>
</dbReference>
<accession>A0A178DE77</accession>
<feature type="region of interest" description="Disordered" evidence="1">
    <location>
        <begin position="103"/>
        <end position="128"/>
    </location>
</feature>
<proteinExistence type="predicted"/>
<evidence type="ECO:0000313" key="3">
    <source>
        <dbReference type="Proteomes" id="UP000185904"/>
    </source>
</evidence>
<organism evidence="2 3">
    <name type="scientific">Fonsecaea nubica</name>
    <dbReference type="NCBI Taxonomy" id="856822"/>
    <lineage>
        <taxon>Eukaryota</taxon>
        <taxon>Fungi</taxon>
        <taxon>Dikarya</taxon>
        <taxon>Ascomycota</taxon>
        <taxon>Pezizomycotina</taxon>
        <taxon>Eurotiomycetes</taxon>
        <taxon>Chaetothyriomycetidae</taxon>
        <taxon>Chaetothyriales</taxon>
        <taxon>Herpotrichiellaceae</taxon>
        <taxon>Fonsecaea</taxon>
    </lineage>
</organism>
<name>A0A178DE77_9EURO</name>
<keyword evidence="3" id="KW-1185">Reference proteome</keyword>
<evidence type="ECO:0000313" key="2">
    <source>
        <dbReference type="EMBL" id="OAL40499.1"/>
    </source>
</evidence>
<evidence type="ECO:0000256" key="1">
    <source>
        <dbReference type="SAM" id="MobiDB-lite"/>
    </source>
</evidence>
<reference evidence="2 3" key="1">
    <citation type="submission" date="2016-03" db="EMBL/GenBank/DDBJ databases">
        <title>The draft genome sequence of Fonsecaea nubica causative agent of cutaneous subcutaneous infection in human host.</title>
        <authorList>
            <person name="Costa F."/>
            <person name="Sybren D.H."/>
            <person name="Raittz R.T."/>
            <person name="Weiss V.A."/>
            <person name="Leao A.C."/>
            <person name="Gomes R."/>
            <person name="De Souza E.M."/>
            <person name="Pedrosa F.O."/>
            <person name="Steffens M.B."/>
            <person name="Bombassaro A."/>
            <person name="Tadra-Sfeir M.Z."/>
            <person name="Moreno L.F."/>
            <person name="Najafzadeh M.J."/>
            <person name="Felipe M.S."/>
            <person name="Teixeira M."/>
            <person name="Sun J."/>
            <person name="Xi L."/>
            <person name="Castro M.A."/>
            <person name="Vicente V.A."/>
        </authorList>
    </citation>
    <scope>NUCLEOTIDE SEQUENCE [LARGE SCALE GENOMIC DNA]</scope>
    <source>
        <strain evidence="2 3">CBS 269.64</strain>
    </source>
</reference>
<comment type="caution">
    <text evidence="2">The sequence shown here is derived from an EMBL/GenBank/DDBJ whole genome shotgun (WGS) entry which is preliminary data.</text>
</comment>
<dbReference type="AlphaFoldDB" id="A0A178DE77"/>
<dbReference type="OrthoDB" id="4152311at2759"/>
<dbReference type="EMBL" id="LVCJ01000001">
    <property type="protein sequence ID" value="OAL40499.1"/>
    <property type="molecule type" value="Genomic_DNA"/>
</dbReference>
<gene>
    <name evidence="2" type="ORF">AYO20_00235</name>
</gene>
<dbReference type="GeneID" id="34583662"/>
<protein>
    <submittedName>
        <fullName evidence="2">Uncharacterized protein</fullName>
    </submittedName>
</protein>
<dbReference type="RefSeq" id="XP_022505511.1">
    <property type="nucleotide sequence ID" value="XM_022638546.1"/>
</dbReference>
<sequence length="237" mass="26573">MCYRQSIEWKCPDCGKKARENSLAHTQCPNSGGTCQKIQLKLRPQMRFTRRPCAKCEPVPPMPMRRIRNKISRGGNVAQVVVMMDPFDGDDEMGVLTATAPATATAAATGPEQKQKQKRNEVKDKDSMVHDEKLVLKTHHAEQHAEATAPQHKQEEHGVEHCATAAVHLGEPDITESARKLVMSSGDGERLHEHRPLEFRPRHCSKICRPRHAVQEHHGLPLSAPSATVLNNWFRIV</sequence>